<dbReference type="EMBL" id="JAGSOH010000144">
    <property type="protein sequence ID" value="MBR7830627.1"/>
    <property type="molecule type" value="Genomic_DNA"/>
</dbReference>
<reference evidence="1" key="1">
    <citation type="submission" date="2021-04" db="EMBL/GenBank/DDBJ databases">
        <title>Genome based classification of Actinospica acidithermotolerans sp. nov., an actinobacterium isolated from an Indonesian hot spring.</title>
        <authorList>
            <person name="Kusuma A.B."/>
            <person name="Putra K.E."/>
            <person name="Nafisah S."/>
            <person name="Loh J."/>
            <person name="Nouioui I."/>
            <person name="Goodfellow M."/>
        </authorList>
    </citation>
    <scope>NUCLEOTIDE SEQUENCE</scope>
    <source>
        <strain evidence="1">MGRD01-02</strain>
    </source>
</reference>
<dbReference type="Proteomes" id="UP000676325">
    <property type="component" value="Unassembled WGS sequence"/>
</dbReference>
<gene>
    <name evidence="1" type="ORF">KDK95_30275</name>
</gene>
<evidence type="ECO:0000313" key="2">
    <source>
        <dbReference type="Proteomes" id="UP000676325"/>
    </source>
</evidence>
<accession>A0A941EFT5</accession>
<comment type="caution">
    <text evidence="1">The sequence shown here is derived from an EMBL/GenBank/DDBJ whole genome shotgun (WGS) entry which is preliminary data.</text>
</comment>
<sequence>MSTPVDITAVIARPNGAGWSGRYVRSYGAPTDLGPLLHRLAHDAHVASGQYGIEELTRTLIETHYGWNRIEPDGERLGDCRCHEPEVPTPSWPDDEPMLPGRCATARYAYILTATGLQVLVRINGDWNNLGRAAYTRETARVRFDLMVERARQLNAAHLGDTDSLN</sequence>
<name>A0A941EFT5_9ACTN</name>
<protein>
    <submittedName>
        <fullName evidence="1">Uncharacterized protein</fullName>
    </submittedName>
</protein>
<proteinExistence type="predicted"/>
<keyword evidence="2" id="KW-1185">Reference proteome</keyword>
<dbReference type="AlphaFoldDB" id="A0A941EFT5"/>
<evidence type="ECO:0000313" key="1">
    <source>
        <dbReference type="EMBL" id="MBR7830627.1"/>
    </source>
</evidence>
<dbReference type="RefSeq" id="WP_212521751.1">
    <property type="nucleotide sequence ID" value="NZ_JAGSOH010000144.1"/>
</dbReference>
<organism evidence="1 2">
    <name type="scientific">Actinospica acidithermotolerans</name>
    <dbReference type="NCBI Taxonomy" id="2828514"/>
    <lineage>
        <taxon>Bacteria</taxon>
        <taxon>Bacillati</taxon>
        <taxon>Actinomycetota</taxon>
        <taxon>Actinomycetes</taxon>
        <taxon>Catenulisporales</taxon>
        <taxon>Actinospicaceae</taxon>
        <taxon>Actinospica</taxon>
    </lineage>
</organism>